<feature type="transmembrane region" description="Helical" evidence="2">
    <location>
        <begin position="100"/>
        <end position="126"/>
    </location>
</feature>
<dbReference type="eggNOG" id="ENOG502R36G">
    <property type="taxonomic scope" value="Eukaryota"/>
</dbReference>
<feature type="transmembrane region" description="Helical" evidence="2">
    <location>
        <begin position="138"/>
        <end position="156"/>
    </location>
</feature>
<gene>
    <name evidence="3" type="ORF">CELE_R11D1.7</name>
    <name evidence="3 5" type="ORF">R11D1.7</name>
</gene>
<reference evidence="3 4" key="1">
    <citation type="journal article" date="1998" name="Science">
        <title>Genome sequence of the nematode C. elegans: a platform for investigating biology.</title>
        <authorList>
            <consortium name="The C. elegans sequencing consortium"/>
            <person name="Sulson J.E."/>
            <person name="Waterston R."/>
        </authorList>
    </citation>
    <scope>NUCLEOTIDE SEQUENCE [LARGE SCALE GENOMIC DNA]</scope>
    <source>
        <strain evidence="3 4">Bristol N2</strain>
    </source>
</reference>
<dbReference type="KEGG" id="cel:CELE_R11D1.7"/>
<dbReference type="FunCoup" id="Q21933">
    <property type="interactions" value="811"/>
</dbReference>
<dbReference type="InParanoid" id="Q21933"/>
<keyword evidence="2" id="KW-0812">Transmembrane</keyword>
<feature type="transmembrane region" description="Helical" evidence="2">
    <location>
        <begin position="69"/>
        <end position="88"/>
    </location>
</feature>
<feature type="transmembrane region" description="Helical" evidence="2">
    <location>
        <begin position="6"/>
        <end position="27"/>
    </location>
</feature>
<protein>
    <submittedName>
        <fullName evidence="3">Seven TM Receptor</fullName>
    </submittedName>
</protein>
<dbReference type="EMBL" id="BX284605">
    <property type="protein sequence ID" value="CAA99901.2"/>
    <property type="molecule type" value="Genomic_DNA"/>
</dbReference>
<keyword evidence="2" id="KW-0472">Membrane</keyword>
<sequence length="461" mass="52349">MLPTLKASGTFILEVFTVLGALAASFLVEKRFLCAPRMIFVFQQTFMLIYIIFFLNYFNIDKQTDEQVASHMCLFEVFATLFVNIIYLSMLHLSAVESGLSFLAITVFLLAAFFTFAFFSICQWVIEDPLALLASRLFSYQIVQIFLFLFCTISVIRLTMRQDREKTKPLRTFVPYYIITYFSVILFIITPKVVFLLAVLLKVTEDDEVLSGALRAILFISPFYNWIFVILINCQDPEKRTELKKSIERALRGIKTGPVPRINVQEPTSSSNLPSRSHIALNLMKNPLNSFNKLQRQSTIPAGEMPPQSSLMVPREQRYLASAEQEDIEQVSSPQEILSSRSSEERGFMTVALLRRASQMSQRFQSIRGDTPRTDSARSHNTPTPRSPKNPEAANDQTNVTSSSTQQAPSPRPLDVSQLLGFFITSSTSSLTMTVPVRNKRTIERIQEVLSQKDRPPLNIS</sequence>
<accession>Q21933</accession>
<evidence type="ECO:0000313" key="5">
    <source>
        <dbReference type="WormBase" id="R11D1.7"/>
    </source>
</evidence>
<keyword evidence="4" id="KW-1185">Reference proteome</keyword>
<feature type="compositionally biased region" description="Polar residues" evidence="1">
    <location>
        <begin position="395"/>
        <end position="409"/>
    </location>
</feature>
<dbReference type="GeneID" id="187808"/>
<dbReference type="CTD" id="187808"/>
<dbReference type="WormBase" id="R11D1.7">
    <property type="protein sequence ID" value="CE41444"/>
    <property type="gene ID" value="WBGene00011246"/>
</dbReference>
<dbReference type="HOGENOM" id="CLU_593454_0_0_1"/>
<evidence type="ECO:0000256" key="1">
    <source>
        <dbReference type="SAM" id="MobiDB-lite"/>
    </source>
</evidence>
<feature type="transmembrane region" description="Helical" evidence="2">
    <location>
        <begin position="213"/>
        <end position="234"/>
    </location>
</feature>
<name>Q21933_CAEEL</name>
<feature type="region of interest" description="Disordered" evidence="1">
    <location>
        <begin position="321"/>
        <end position="344"/>
    </location>
</feature>
<dbReference type="AGR" id="WB:WBGene00011246"/>
<feature type="region of interest" description="Disordered" evidence="1">
    <location>
        <begin position="359"/>
        <end position="414"/>
    </location>
</feature>
<keyword evidence="2" id="KW-1133">Transmembrane helix</keyword>
<dbReference type="AlphaFoldDB" id="Q21933"/>
<evidence type="ECO:0000313" key="3">
    <source>
        <dbReference type="EMBL" id="CAA99901.2"/>
    </source>
</evidence>
<dbReference type="Proteomes" id="UP000001940">
    <property type="component" value="Chromosome V"/>
</dbReference>
<organism evidence="3 4">
    <name type="scientific">Caenorhabditis elegans</name>
    <dbReference type="NCBI Taxonomy" id="6239"/>
    <lineage>
        <taxon>Eukaryota</taxon>
        <taxon>Metazoa</taxon>
        <taxon>Ecdysozoa</taxon>
        <taxon>Nematoda</taxon>
        <taxon>Chromadorea</taxon>
        <taxon>Rhabditida</taxon>
        <taxon>Rhabditina</taxon>
        <taxon>Rhabditomorpha</taxon>
        <taxon>Rhabditoidea</taxon>
        <taxon>Rhabditidae</taxon>
        <taxon>Peloderinae</taxon>
        <taxon>Caenorhabditis</taxon>
    </lineage>
</organism>
<dbReference type="UCSC" id="R11D1.7">
    <property type="organism name" value="c. elegans"/>
</dbReference>
<feature type="compositionally biased region" description="Polar residues" evidence="1">
    <location>
        <begin position="330"/>
        <end position="341"/>
    </location>
</feature>
<keyword evidence="3" id="KW-0675">Receptor</keyword>
<dbReference type="Bgee" id="WBGene00011246">
    <property type="expression patterns" value="Expressed in larva"/>
</dbReference>
<evidence type="ECO:0000256" key="2">
    <source>
        <dbReference type="SAM" id="Phobius"/>
    </source>
</evidence>
<dbReference type="RefSeq" id="NP_506178.2">
    <property type="nucleotide sequence ID" value="NM_073777.2"/>
</dbReference>
<proteinExistence type="predicted"/>
<feature type="transmembrane region" description="Helical" evidence="2">
    <location>
        <begin position="39"/>
        <end position="57"/>
    </location>
</feature>
<dbReference type="PaxDb" id="6239-R11D1.7"/>
<dbReference type="OMA" id="HIALNLM"/>
<evidence type="ECO:0000313" key="4">
    <source>
        <dbReference type="Proteomes" id="UP000001940"/>
    </source>
</evidence>
<feature type="transmembrane region" description="Helical" evidence="2">
    <location>
        <begin position="176"/>
        <end position="201"/>
    </location>
</feature>
<dbReference type="OrthoDB" id="5843204at2759"/>